<dbReference type="Pfam" id="PF02720">
    <property type="entry name" value="DUF222"/>
    <property type="match status" value="1"/>
</dbReference>
<keyword evidence="5" id="KW-1185">Reference proteome</keyword>
<feature type="compositionally biased region" description="Basic and acidic residues" evidence="2">
    <location>
        <begin position="564"/>
        <end position="574"/>
    </location>
</feature>
<reference evidence="5" key="1">
    <citation type="journal article" date="2019" name="Int. J. Syst. Evol. Microbiol.">
        <title>The Global Catalogue of Microorganisms (GCM) 10K type strain sequencing project: providing services to taxonomists for standard genome sequencing and annotation.</title>
        <authorList>
            <consortium name="The Broad Institute Genomics Platform"/>
            <consortium name="The Broad Institute Genome Sequencing Center for Infectious Disease"/>
            <person name="Wu L."/>
            <person name="Ma J."/>
        </authorList>
    </citation>
    <scope>NUCLEOTIDE SEQUENCE [LARGE SCALE GENOMIC DNA]</scope>
    <source>
        <strain evidence="5">JCM 17459</strain>
    </source>
</reference>
<dbReference type="CDD" id="cd00085">
    <property type="entry name" value="HNHc"/>
    <property type="match status" value="1"/>
</dbReference>
<dbReference type="Pfam" id="PF01844">
    <property type="entry name" value="HNH"/>
    <property type="match status" value="1"/>
</dbReference>
<proteinExistence type="inferred from homology"/>
<gene>
    <name evidence="4" type="ORF">GCM10022262_41280</name>
</gene>
<feature type="compositionally biased region" description="Basic and acidic residues" evidence="2">
    <location>
        <begin position="502"/>
        <end position="512"/>
    </location>
</feature>
<dbReference type="InterPro" id="IPR002711">
    <property type="entry name" value="HNH"/>
</dbReference>
<dbReference type="Proteomes" id="UP001499841">
    <property type="component" value="Unassembled WGS sequence"/>
</dbReference>
<dbReference type="SMART" id="SM00507">
    <property type="entry name" value="HNHc"/>
    <property type="match status" value="1"/>
</dbReference>
<dbReference type="EMBL" id="BAABBA010000042">
    <property type="protein sequence ID" value="GAA3513136.1"/>
    <property type="molecule type" value="Genomic_DNA"/>
</dbReference>
<dbReference type="Gene3D" id="1.10.30.50">
    <property type="match status" value="1"/>
</dbReference>
<evidence type="ECO:0000256" key="2">
    <source>
        <dbReference type="SAM" id="MobiDB-lite"/>
    </source>
</evidence>
<evidence type="ECO:0000313" key="5">
    <source>
        <dbReference type="Proteomes" id="UP001499841"/>
    </source>
</evidence>
<name>A0ABP6UPX9_9MICO</name>
<protein>
    <recommendedName>
        <fullName evidence="3">HNH nuclease domain-containing protein</fullName>
    </recommendedName>
</protein>
<comment type="caution">
    <text evidence="4">The sequence shown here is derived from an EMBL/GenBank/DDBJ whole genome shotgun (WGS) entry which is preliminary data.</text>
</comment>
<accession>A0ABP6UPX9</accession>
<sequence>MSDGFGSVSYSRPINLGMTMSTLSTVNAGPGSSSPAALLAAVRRTVEELRAQADPVGARAWEPAERESAIVVLDAVIRELTVYRGRVLVAHKEDGRWGSARDRDYVDWRARTTGTGRGTAAGELVVAEGLEAMPEVARAVDSGALSIEHARALARLRADASEEVKQALDDGVTAELVEHAKRRKLTAPELAKEARRHAASIDAQAAQESFDATWRRRSVTFGKAAGGGRSGHWILDDVGGTLVETALDAVVGPIAADDDRSRAQRHADALVTLASRTLQVGSDLNGAQVRPHLALVVSEETWAAARAHRDAVDASTESITDLAQGAGAAFGLSSDGSAASVDSVESAVPGCTVLSRPASIPALPDVAPGELEDGTIVPFRELQRLMCDCEVTRVVMSADSVPLDVGMTQRTYTRELRRAVTTRDRTCQWPGCTIRAAWSEIHHIVWYSRGGPTSVRNAVTLCSYHHHVVHKEHIRIVPLVDGFGFYRADGSVIGTRRRPPRRRAEAPRDDQRSPQAPPGSRELLDAWNTVRASDGRAEPRLPDSPSAPSSARQTDIALTRQARSRPDIDGRPDVADPVTDHPAPPAEKAVAAGAGAGSFRRQTLWDDEELPDQPSDPPF</sequence>
<feature type="domain" description="HNH nuclease" evidence="3">
    <location>
        <begin position="415"/>
        <end position="467"/>
    </location>
</feature>
<evidence type="ECO:0000256" key="1">
    <source>
        <dbReference type="ARBA" id="ARBA00023450"/>
    </source>
</evidence>
<evidence type="ECO:0000259" key="3">
    <source>
        <dbReference type="SMART" id="SM00507"/>
    </source>
</evidence>
<organism evidence="4 5">
    <name type="scientific">Georgenia daeguensis</name>
    <dbReference type="NCBI Taxonomy" id="908355"/>
    <lineage>
        <taxon>Bacteria</taxon>
        <taxon>Bacillati</taxon>
        <taxon>Actinomycetota</taxon>
        <taxon>Actinomycetes</taxon>
        <taxon>Micrococcales</taxon>
        <taxon>Bogoriellaceae</taxon>
        <taxon>Georgenia</taxon>
    </lineage>
</organism>
<dbReference type="InterPro" id="IPR003870">
    <property type="entry name" value="DUF222"/>
</dbReference>
<feature type="region of interest" description="Disordered" evidence="2">
    <location>
        <begin position="493"/>
        <end position="619"/>
    </location>
</feature>
<dbReference type="InterPro" id="IPR003615">
    <property type="entry name" value="HNH_nuc"/>
</dbReference>
<evidence type="ECO:0000313" key="4">
    <source>
        <dbReference type="EMBL" id="GAA3513136.1"/>
    </source>
</evidence>
<comment type="similarity">
    <text evidence="1">Belongs to the Rv1128c/1148c/1588c/1702c/1945/3466 family.</text>
</comment>